<evidence type="ECO:0000313" key="2">
    <source>
        <dbReference type="EMBL" id="AMW05849.1"/>
    </source>
</evidence>
<sequence>MNLTRLIYASVARTGMDYAELTSILRTAGEHNAAQGITGILCVGNGAFLQALEGDRDVVNRLYNRIIPDPRHSQCTILRYGRIVSRSFNEWSMKLVGLDDQPTANRRALVLRHSGRADFEPLEMSGAQAFAFLEELALVERRAA</sequence>
<dbReference type="STRING" id="1379270.GEMMAAP_15730"/>
<dbReference type="GO" id="GO:0071949">
    <property type="term" value="F:FAD binding"/>
    <property type="evidence" value="ECO:0007669"/>
    <property type="project" value="InterPro"/>
</dbReference>
<dbReference type="OrthoDB" id="557705at2"/>
<dbReference type="RefSeq" id="WP_026848432.1">
    <property type="nucleotide sequence ID" value="NZ_CP011454.1"/>
</dbReference>
<dbReference type="eggNOG" id="COG3431">
    <property type="taxonomic scope" value="Bacteria"/>
</dbReference>
<dbReference type="Pfam" id="PF04940">
    <property type="entry name" value="BLUF"/>
    <property type="match status" value="1"/>
</dbReference>
<reference evidence="2 3" key="1">
    <citation type="journal article" date="2014" name="Proc. Natl. Acad. Sci. U.S.A.">
        <title>Functional type 2 photosynthetic reaction centers found in the rare bacterial phylum Gemmatimonadetes.</title>
        <authorList>
            <person name="Zeng Y."/>
            <person name="Feng F."/>
            <person name="Medova H."/>
            <person name="Dean J."/>
            <person name="Koblizek M."/>
        </authorList>
    </citation>
    <scope>NUCLEOTIDE SEQUENCE [LARGE SCALE GENOMIC DNA]</scope>
    <source>
        <strain evidence="2 3">AP64</strain>
    </source>
</reference>
<organism evidence="2 3">
    <name type="scientific">Gemmatimonas phototrophica</name>
    <dbReference type="NCBI Taxonomy" id="1379270"/>
    <lineage>
        <taxon>Bacteria</taxon>
        <taxon>Pseudomonadati</taxon>
        <taxon>Gemmatimonadota</taxon>
        <taxon>Gemmatimonadia</taxon>
        <taxon>Gemmatimonadales</taxon>
        <taxon>Gemmatimonadaceae</taxon>
        <taxon>Gemmatimonas</taxon>
    </lineage>
</organism>
<evidence type="ECO:0000259" key="1">
    <source>
        <dbReference type="PROSITE" id="PS50925"/>
    </source>
</evidence>
<dbReference type="SMART" id="SM01034">
    <property type="entry name" value="BLUF"/>
    <property type="match status" value="1"/>
</dbReference>
<dbReference type="KEGG" id="gph:GEMMAAP_15730"/>
<dbReference type="PROSITE" id="PS50925">
    <property type="entry name" value="BLUF"/>
    <property type="match status" value="1"/>
</dbReference>
<dbReference type="Proteomes" id="UP000076404">
    <property type="component" value="Chromosome"/>
</dbReference>
<gene>
    <name evidence="2" type="ORF">GEMMAAP_15730</name>
</gene>
<dbReference type="GO" id="GO:0009882">
    <property type="term" value="F:blue light photoreceptor activity"/>
    <property type="evidence" value="ECO:0007669"/>
    <property type="project" value="InterPro"/>
</dbReference>
<accession>A0A143BLC7</accession>
<dbReference type="AlphaFoldDB" id="A0A143BLC7"/>
<dbReference type="Gene3D" id="3.30.70.100">
    <property type="match status" value="1"/>
</dbReference>
<protein>
    <recommendedName>
        <fullName evidence="1">BLUF domain-containing protein</fullName>
    </recommendedName>
</protein>
<name>A0A143BLC7_9BACT</name>
<feature type="domain" description="BLUF" evidence="1">
    <location>
        <begin position="3"/>
        <end position="94"/>
    </location>
</feature>
<evidence type="ECO:0000313" key="3">
    <source>
        <dbReference type="Proteomes" id="UP000076404"/>
    </source>
</evidence>
<proteinExistence type="predicted"/>
<keyword evidence="3" id="KW-1185">Reference proteome</keyword>
<dbReference type="InterPro" id="IPR036046">
    <property type="entry name" value="Acylphosphatase-like_dom_sf"/>
</dbReference>
<reference evidence="2 3" key="2">
    <citation type="journal article" date="2016" name="Environ. Microbiol. Rep.">
        <title>Metagenomic evidence for the presence of phototrophic Gemmatimonadetes bacteria in diverse environments.</title>
        <authorList>
            <person name="Zeng Y."/>
            <person name="Baumbach J."/>
            <person name="Barbosa E.G."/>
            <person name="Azevedo V."/>
            <person name="Zhang C."/>
            <person name="Koblizek M."/>
        </authorList>
    </citation>
    <scope>NUCLEOTIDE SEQUENCE [LARGE SCALE GENOMIC DNA]</scope>
    <source>
        <strain evidence="2 3">AP64</strain>
    </source>
</reference>
<dbReference type="EMBL" id="CP011454">
    <property type="protein sequence ID" value="AMW05849.1"/>
    <property type="molecule type" value="Genomic_DNA"/>
</dbReference>
<dbReference type="InterPro" id="IPR007024">
    <property type="entry name" value="BLUF_domain"/>
</dbReference>
<dbReference type="SUPFAM" id="SSF54975">
    <property type="entry name" value="Acylphosphatase/BLUF domain-like"/>
    <property type="match status" value="1"/>
</dbReference>